<keyword evidence="2" id="KW-0472">Membrane</keyword>
<dbReference type="AlphaFoldDB" id="A0A8A3PEQ5"/>
<evidence type="ECO:0000256" key="1">
    <source>
        <dbReference type="SAM" id="MobiDB-lite"/>
    </source>
</evidence>
<evidence type="ECO:0000256" key="2">
    <source>
        <dbReference type="SAM" id="Phobius"/>
    </source>
</evidence>
<proteinExistence type="predicted"/>
<organism evidence="4 5">
    <name type="scientific">Monilinia vaccinii-corymbosi</name>
    <dbReference type="NCBI Taxonomy" id="61207"/>
    <lineage>
        <taxon>Eukaryota</taxon>
        <taxon>Fungi</taxon>
        <taxon>Dikarya</taxon>
        <taxon>Ascomycota</taxon>
        <taxon>Pezizomycotina</taxon>
        <taxon>Leotiomycetes</taxon>
        <taxon>Helotiales</taxon>
        <taxon>Sclerotiniaceae</taxon>
        <taxon>Monilinia</taxon>
    </lineage>
</organism>
<reference evidence="4" key="1">
    <citation type="submission" date="2020-10" db="EMBL/GenBank/DDBJ databases">
        <title>Genome Sequence of Monilinia vaccinii-corymbosi Sheds Light on Mummy Berry Disease Infection of Blueberry and Mating Type.</title>
        <authorList>
            <person name="Yow A.G."/>
            <person name="Zhang Y."/>
            <person name="Bansal K."/>
            <person name="Eacker S.M."/>
            <person name="Sullivan S."/>
            <person name="Liachko I."/>
            <person name="Cubeta M.A."/>
            <person name="Rollins J.A."/>
            <person name="Ashrafi H."/>
        </authorList>
    </citation>
    <scope>NUCLEOTIDE SEQUENCE</scope>
    <source>
        <strain evidence="4">RL-1</strain>
    </source>
</reference>
<evidence type="ECO:0000313" key="4">
    <source>
        <dbReference type="EMBL" id="QSZ33534.1"/>
    </source>
</evidence>
<feature type="region of interest" description="Disordered" evidence="1">
    <location>
        <begin position="42"/>
        <end position="70"/>
    </location>
</feature>
<keyword evidence="5" id="KW-1185">Reference proteome</keyword>
<name>A0A8A3PEQ5_9HELO</name>
<evidence type="ECO:0000313" key="5">
    <source>
        <dbReference type="Proteomes" id="UP000672032"/>
    </source>
</evidence>
<feature type="transmembrane region" description="Helical" evidence="2">
    <location>
        <begin position="77"/>
        <end position="97"/>
    </location>
</feature>
<feature type="chain" id="PRO_5032711834" evidence="3">
    <location>
        <begin position="19"/>
        <end position="143"/>
    </location>
</feature>
<keyword evidence="3" id="KW-0732">Signal</keyword>
<dbReference type="EMBL" id="CP063408">
    <property type="protein sequence ID" value="QSZ33534.1"/>
    <property type="molecule type" value="Genomic_DNA"/>
</dbReference>
<sequence length="143" mass="14338">MQPSVLLVAFAAVAAASSVYPSGATAATTAATPIYTGTFTNGTNGTTGGSTTRPSAATGTGSAPASSSSKAAGSVNFVSGGAYIAAAAGMAYLLPLISYAHELNLRKIGVLDKYTIKGTATIINYNYGTQDILQKLLRPALQK</sequence>
<protein>
    <submittedName>
        <fullName evidence="4">Uncharacterized protein</fullName>
    </submittedName>
</protein>
<accession>A0A8A3PEQ5</accession>
<dbReference type="Proteomes" id="UP000672032">
    <property type="component" value="Chromosome 4"/>
</dbReference>
<gene>
    <name evidence="4" type="ORF">DSL72_005102</name>
</gene>
<keyword evidence="2" id="KW-1133">Transmembrane helix</keyword>
<keyword evidence="2" id="KW-0812">Transmembrane</keyword>
<feature type="signal peptide" evidence="3">
    <location>
        <begin position="1"/>
        <end position="18"/>
    </location>
</feature>
<evidence type="ECO:0000256" key="3">
    <source>
        <dbReference type="SAM" id="SignalP"/>
    </source>
</evidence>